<dbReference type="AlphaFoldDB" id="A0A0E9SG71"/>
<dbReference type="EMBL" id="GBXM01068350">
    <property type="protein sequence ID" value="JAH40227.1"/>
    <property type="molecule type" value="Transcribed_RNA"/>
</dbReference>
<accession>A0A0E9SG71</accession>
<protein>
    <submittedName>
        <fullName evidence="1">Uncharacterized protein</fullName>
    </submittedName>
</protein>
<organism evidence="1">
    <name type="scientific">Anguilla anguilla</name>
    <name type="common">European freshwater eel</name>
    <name type="synonym">Muraena anguilla</name>
    <dbReference type="NCBI Taxonomy" id="7936"/>
    <lineage>
        <taxon>Eukaryota</taxon>
        <taxon>Metazoa</taxon>
        <taxon>Chordata</taxon>
        <taxon>Craniata</taxon>
        <taxon>Vertebrata</taxon>
        <taxon>Euteleostomi</taxon>
        <taxon>Actinopterygii</taxon>
        <taxon>Neopterygii</taxon>
        <taxon>Teleostei</taxon>
        <taxon>Anguilliformes</taxon>
        <taxon>Anguillidae</taxon>
        <taxon>Anguilla</taxon>
    </lineage>
</organism>
<reference evidence="1" key="2">
    <citation type="journal article" date="2015" name="Fish Shellfish Immunol.">
        <title>Early steps in the European eel (Anguilla anguilla)-Vibrio vulnificus interaction in the gills: Role of the RtxA13 toxin.</title>
        <authorList>
            <person name="Callol A."/>
            <person name="Pajuelo D."/>
            <person name="Ebbesson L."/>
            <person name="Teles M."/>
            <person name="MacKenzie S."/>
            <person name="Amaro C."/>
        </authorList>
    </citation>
    <scope>NUCLEOTIDE SEQUENCE</scope>
</reference>
<proteinExistence type="predicted"/>
<evidence type="ECO:0000313" key="1">
    <source>
        <dbReference type="EMBL" id="JAH40227.1"/>
    </source>
</evidence>
<sequence length="44" mass="5388">MEAESDFPLRRPAGDTEWELFIIYFYWSTRDLNHEMVYGHAETY</sequence>
<name>A0A0E9SG71_ANGAN</name>
<reference evidence="1" key="1">
    <citation type="submission" date="2014-11" db="EMBL/GenBank/DDBJ databases">
        <authorList>
            <person name="Amaro Gonzalez C."/>
        </authorList>
    </citation>
    <scope>NUCLEOTIDE SEQUENCE</scope>
</reference>